<sequence length="71" mass="8769">MVVFLYICYIVAFLASLYFLYWFVQLIMALVRWFNTKSDKNEVETALLNYKFKNIEYEYEDHDSEYEENKI</sequence>
<keyword evidence="1" id="KW-0812">Transmembrane</keyword>
<evidence type="ECO:0000313" key="3">
    <source>
        <dbReference type="Proteomes" id="UP000584587"/>
    </source>
</evidence>
<dbReference type="Proteomes" id="UP000584587">
    <property type="component" value="Unassembled WGS sequence"/>
</dbReference>
<keyword evidence="3" id="KW-1185">Reference proteome</keyword>
<dbReference type="RefSeq" id="WP_168104849.1">
    <property type="nucleotide sequence ID" value="NZ_CP051215.1"/>
</dbReference>
<protein>
    <submittedName>
        <fullName evidence="2">Uncharacterized protein</fullName>
    </submittedName>
</protein>
<dbReference type="AlphaFoldDB" id="A0A846TS95"/>
<keyword evidence="1" id="KW-0472">Membrane</keyword>
<evidence type="ECO:0000313" key="2">
    <source>
        <dbReference type="EMBL" id="NKE38375.1"/>
    </source>
</evidence>
<gene>
    <name evidence="2" type="ORF">HER12_01205</name>
</gene>
<reference evidence="2 3" key="1">
    <citation type="submission" date="2020-04" db="EMBL/GenBank/DDBJ databases">
        <title>Complete genome sequence of Spiroplasma platyhelix ATCC 51748, an insect isolate.</title>
        <authorList>
            <person name="Green E.A."/>
            <person name="Klassen J.L."/>
        </authorList>
    </citation>
    <scope>NUCLEOTIDE SEQUENCE [LARGE SCALE GENOMIC DNA]</scope>
    <source>
        <strain evidence="2 3">PALS-1</strain>
    </source>
</reference>
<comment type="caution">
    <text evidence="2">The sequence shown here is derived from an EMBL/GenBank/DDBJ whole genome shotgun (WGS) entry which is preliminary data.</text>
</comment>
<proteinExistence type="predicted"/>
<name>A0A846TS95_9MOLU</name>
<accession>A0A846TS95</accession>
<organism evidence="2 3">
    <name type="scientific">Spiroplasma platyhelix PALS-1</name>
    <dbReference type="NCBI Taxonomy" id="1276218"/>
    <lineage>
        <taxon>Bacteria</taxon>
        <taxon>Bacillati</taxon>
        <taxon>Mycoplasmatota</taxon>
        <taxon>Mollicutes</taxon>
        <taxon>Entomoplasmatales</taxon>
        <taxon>Spiroplasmataceae</taxon>
        <taxon>Spiroplasma</taxon>
    </lineage>
</organism>
<keyword evidence="1" id="KW-1133">Transmembrane helix</keyword>
<dbReference type="EMBL" id="JAAVVK010000001">
    <property type="protein sequence ID" value="NKE38375.1"/>
    <property type="molecule type" value="Genomic_DNA"/>
</dbReference>
<evidence type="ECO:0000256" key="1">
    <source>
        <dbReference type="SAM" id="Phobius"/>
    </source>
</evidence>
<feature type="transmembrane region" description="Helical" evidence="1">
    <location>
        <begin position="6"/>
        <end position="31"/>
    </location>
</feature>